<dbReference type="Proteomes" id="UP000253919">
    <property type="component" value="Unassembled WGS sequence"/>
</dbReference>
<name>A0A369QU75_9BACT</name>
<evidence type="ECO:0000313" key="1">
    <source>
        <dbReference type="EMBL" id="RDC65718.1"/>
    </source>
</evidence>
<accession>A0A369QU75</accession>
<dbReference type="EMBL" id="QASA01000001">
    <property type="protein sequence ID" value="RDC65718.1"/>
    <property type="molecule type" value="Genomic_DNA"/>
</dbReference>
<protein>
    <recommendedName>
        <fullName evidence="3">Lipocalin-like domain-containing protein</fullName>
    </recommendedName>
</protein>
<sequence length="152" mass="17909">MVNFLTLSIICLLYHIDFAKSFYLNIPARVIQQRPTITIEESAPNSKLINKKWKFIYYFGADRKPAHVSDTIMHITEFFQNNKYKTTYHSGETMVGEWHLSYTKSVLILKSRFRKDPVKSKEFKIKELTDSTLILTFEVWFGSATKRFKALK</sequence>
<organism evidence="1 2">
    <name type="scientific">Adhaeribacter pallidiroseus</name>
    <dbReference type="NCBI Taxonomy" id="2072847"/>
    <lineage>
        <taxon>Bacteria</taxon>
        <taxon>Pseudomonadati</taxon>
        <taxon>Bacteroidota</taxon>
        <taxon>Cytophagia</taxon>
        <taxon>Cytophagales</taxon>
        <taxon>Hymenobacteraceae</taxon>
        <taxon>Adhaeribacter</taxon>
    </lineage>
</organism>
<keyword evidence="2" id="KW-1185">Reference proteome</keyword>
<evidence type="ECO:0000313" key="2">
    <source>
        <dbReference type="Proteomes" id="UP000253919"/>
    </source>
</evidence>
<comment type="caution">
    <text evidence="1">The sequence shown here is derived from an EMBL/GenBank/DDBJ whole genome shotgun (WGS) entry which is preliminary data.</text>
</comment>
<proteinExistence type="predicted"/>
<evidence type="ECO:0008006" key="3">
    <source>
        <dbReference type="Google" id="ProtNLM"/>
    </source>
</evidence>
<gene>
    <name evidence="1" type="ORF">AHMF7616_04348</name>
</gene>
<reference evidence="1 2" key="1">
    <citation type="submission" date="2018-04" db="EMBL/GenBank/DDBJ databases">
        <title>Adhaeribacter sp. HMF7616 genome sequencing and assembly.</title>
        <authorList>
            <person name="Kang H."/>
            <person name="Kang J."/>
            <person name="Cha I."/>
            <person name="Kim H."/>
            <person name="Joh K."/>
        </authorList>
    </citation>
    <scope>NUCLEOTIDE SEQUENCE [LARGE SCALE GENOMIC DNA]</scope>
    <source>
        <strain evidence="1 2">HMF7616</strain>
    </source>
</reference>
<dbReference type="AlphaFoldDB" id="A0A369QU75"/>